<dbReference type="InterPro" id="IPR007657">
    <property type="entry name" value="Glycosyltransferase_61"/>
</dbReference>
<dbReference type="InterPro" id="IPR049625">
    <property type="entry name" value="Glyco_transf_61_cat"/>
</dbReference>
<dbReference type="GO" id="GO:0016757">
    <property type="term" value="F:glycosyltransferase activity"/>
    <property type="evidence" value="ECO:0007669"/>
    <property type="project" value="UniProtKB-KW"/>
</dbReference>
<accession>A0A1I4ZD00</accession>
<keyword evidence="3" id="KW-0325">Glycoprotein</keyword>
<keyword evidence="2" id="KW-0808">Transferase</keyword>
<sequence length="393" mass="46475">MAAVLNRLAPYIKSNEYLSNPIKKALYNYFYRPNSKIIKIFDIDRCRQQAVQKIFEKSNFKNYLPKRLNTEERCIETDVPEVFIYQFEDAYISIASSAIWVKDHLITYRSKGERFNEGFVTAHNNMDAKVVLKETEELEEGFFLGGNGSWNWFHFMIEMMPKMMLFDEKYTRTIFVNEIVLKIPSMQTILEIFTKNRFTVKYLNQDKTYFVKKVYYMNDFNHIQFNRFDGQIKADGTFYNAETIRRFSDKIIENLPEKTGLPTKLFLYRKNTHRIASNQDEIMDYLKEFGFVPVCLEELSIDEQASYFKNAEYIIGISGAAWTNMIFCRNHPRAISFVAENAESFTAFSNLGRIFDVDFHIQLYNNNGLHSDSNFIINFEDFKELFRNINGIQ</sequence>
<dbReference type="Proteomes" id="UP000198769">
    <property type="component" value="Unassembled WGS sequence"/>
</dbReference>
<dbReference type="AlphaFoldDB" id="A0A1I4ZD00"/>
<evidence type="ECO:0000256" key="1">
    <source>
        <dbReference type="ARBA" id="ARBA00022676"/>
    </source>
</evidence>
<reference evidence="6" key="1">
    <citation type="submission" date="2016-10" db="EMBL/GenBank/DDBJ databases">
        <authorList>
            <person name="Varghese N."/>
            <person name="Submissions S."/>
        </authorList>
    </citation>
    <scope>NUCLEOTIDE SEQUENCE [LARGE SCALE GENOMIC DNA]</scope>
    <source>
        <strain evidence="6">DSM 25575</strain>
    </source>
</reference>
<dbReference type="Pfam" id="PF04577">
    <property type="entry name" value="Glyco_transf_61"/>
    <property type="match status" value="1"/>
</dbReference>
<feature type="domain" description="Glycosyltransferase 61 catalytic" evidence="4">
    <location>
        <begin position="152"/>
        <end position="331"/>
    </location>
</feature>
<proteinExistence type="predicted"/>
<protein>
    <recommendedName>
        <fullName evidence="4">Glycosyltransferase 61 catalytic domain-containing protein</fullName>
    </recommendedName>
</protein>
<gene>
    <name evidence="5" type="ORF">SAMN05421594_2900</name>
</gene>
<evidence type="ECO:0000313" key="6">
    <source>
        <dbReference type="Proteomes" id="UP000198769"/>
    </source>
</evidence>
<evidence type="ECO:0000256" key="3">
    <source>
        <dbReference type="ARBA" id="ARBA00023180"/>
    </source>
</evidence>
<keyword evidence="6" id="KW-1185">Reference proteome</keyword>
<dbReference type="RefSeq" id="WP_167375297.1">
    <property type="nucleotide sequence ID" value="NZ_FOVD01000004.1"/>
</dbReference>
<evidence type="ECO:0000313" key="5">
    <source>
        <dbReference type="EMBL" id="SFN48144.1"/>
    </source>
</evidence>
<evidence type="ECO:0000259" key="4">
    <source>
        <dbReference type="Pfam" id="PF04577"/>
    </source>
</evidence>
<organism evidence="5 6">
    <name type="scientific">Chryseobacterium oleae</name>
    <dbReference type="NCBI Taxonomy" id="491207"/>
    <lineage>
        <taxon>Bacteria</taxon>
        <taxon>Pseudomonadati</taxon>
        <taxon>Bacteroidota</taxon>
        <taxon>Flavobacteriia</taxon>
        <taxon>Flavobacteriales</taxon>
        <taxon>Weeksellaceae</taxon>
        <taxon>Chryseobacterium group</taxon>
        <taxon>Chryseobacterium</taxon>
    </lineage>
</organism>
<keyword evidence="1" id="KW-0328">Glycosyltransferase</keyword>
<evidence type="ECO:0000256" key="2">
    <source>
        <dbReference type="ARBA" id="ARBA00022679"/>
    </source>
</evidence>
<dbReference type="EMBL" id="FOVD01000004">
    <property type="protein sequence ID" value="SFN48144.1"/>
    <property type="molecule type" value="Genomic_DNA"/>
</dbReference>
<dbReference type="PANTHER" id="PTHR20961">
    <property type="entry name" value="GLYCOSYLTRANSFERASE"/>
    <property type="match status" value="1"/>
</dbReference>
<name>A0A1I4ZD00_CHROL</name>